<evidence type="ECO:0000313" key="8">
    <source>
        <dbReference type="Proteomes" id="UP001236500"/>
    </source>
</evidence>
<dbReference type="Proteomes" id="UP001236500">
    <property type="component" value="Chromosome"/>
</dbReference>
<reference evidence="7 8" key="1">
    <citation type="submission" date="2023-02" db="EMBL/GenBank/DDBJ databases">
        <title>Description and genomic characterization of Microbulbifer bruguierae sp. nov., isolated from the sediment of mangrove plant Bruguiera sexangula.</title>
        <authorList>
            <person name="Long M."/>
        </authorList>
    </citation>
    <scope>NUCLEOTIDE SEQUENCE [LARGE SCALE GENOMIC DNA]</scope>
    <source>
        <strain evidence="7 8">H12</strain>
    </source>
</reference>
<feature type="domain" description="FAD/NAD(P)-binding" evidence="6">
    <location>
        <begin position="26"/>
        <end position="322"/>
    </location>
</feature>
<name>A0ABY8NJS3_9GAMM</name>
<feature type="region of interest" description="Disordered" evidence="5">
    <location>
        <begin position="416"/>
        <end position="442"/>
    </location>
</feature>
<evidence type="ECO:0000313" key="7">
    <source>
        <dbReference type="EMBL" id="WGL18337.1"/>
    </source>
</evidence>
<evidence type="ECO:0000256" key="5">
    <source>
        <dbReference type="SAM" id="MobiDB-lite"/>
    </source>
</evidence>
<evidence type="ECO:0000259" key="6">
    <source>
        <dbReference type="Pfam" id="PF07992"/>
    </source>
</evidence>
<dbReference type="InterPro" id="IPR036188">
    <property type="entry name" value="FAD/NAD-bd_sf"/>
</dbReference>
<keyword evidence="4" id="KW-0560">Oxidoreductase</keyword>
<protein>
    <submittedName>
        <fullName evidence="7">FAD-dependent oxidoreductase</fullName>
    </submittedName>
</protein>
<dbReference type="EMBL" id="CP118605">
    <property type="protein sequence ID" value="WGL18337.1"/>
    <property type="molecule type" value="Genomic_DNA"/>
</dbReference>
<evidence type="ECO:0000256" key="2">
    <source>
        <dbReference type="ARBA" id="ARBA00022630"/>
    </source>
</evidence>
<evidence type="ECO:0000256" key="4">
    <source>
        <dbReference type="ARBA" id="ARBA00023002"/>
    </source>
</evidence>
<proteinExistence type="predicted"/>
<dbReference type="Pfam" id="PF07992">
    <property type="entry name" value="Pyr_redox_2"/>
    <property type="match status" value="1"/>
</dbReference>
<keyword evidence="3" id="KW-0274">FAD</keyword>
<dbReference type="SUPFAM" id="SSF51905">
    <property type="entry name" value="FAD/NAD(P)-binding domain"/>
    <property type="match status" value="2"/>
</dbReference>
<accession>A0ABY8NJS3</accession>
<dbReference type="Gene3D" id="3.50.50.100">
    <property type="match status" value="1"/>
</dbReference>
<dbReference type="InterPro" id="IPR051169">
    <property type="entry name" value="NADH-Q_oxidoreductase"/>
</dbReference>
<dbReference type="PANTHER" id="PTHR42913:SF9">
    <property type="entry name" value="SLR1591 PROTEIN"/>
    <property type="match status" value="1"/>
</dbReference>
<evidence type="ECO:0000256" key="1">
    <source>
        <dbReference type="ARBA" id="ARBA00001974"/>
    </source>
</evidence>
<sequence length="442" mass="49367">MQERSEPRGSSHRGDNSHPGNHSPLKDIVLIGGGHSHAAMLQMWAKNPLRGARLTLVSPQSHTTYSDMLPGMIAGHYRDSEIHIDLQRLCHVAGARFIRACAHHIDLEQKKVALLGQADLAFDLLSLDVGASSDRSISGSELAIPVKPVGQFHRHWEQLKQQIDDSYRPLRLGVIGGGVGGCELAMAMAWALEEQVSSGRVEIHLIQAGRKLPPNYPLLARRLVARELSRLKVHVHRNCRVCEITRQGIHSDEGQFLPLDNVMLCTSVSAPPWLQQSGLSLDARGFVRVDPYMRAVDNPLIFATGDVASLCTRPVAKASLHALQQGRVLYRNLRATLEKKPLKPYRPRWLSPHLLSCGAKRAIFTGSPFAAIGATLWHWKDRRNRKFLASLNNLVAATTDKTYSLTERLREDHWRRYPGDPEHTGQREQVLRDVDVSRDTAK</sequence>
<dbReference type="RefSeq" id="WP_280322319.1">
    <property type="nucleotide sequence ID" value="NZ_CP118605.1"/>
</dbReference>
<organism evidence="7 8">
    <name type="scientific">Microbulbifer bruguierae</name>
    <dbReference type="NCBI Taxonomy" id="3029061"/>
    <lineage>
        <taxon>Bacteria</taxon>
        <taxon>Pseudomonadati</taxon>
        <taxon>Pseudomonadota</taxon>
        <taxon>Gammaproteobacteria</taxon>
        <taxon>Cellvibrionales</taxon>
        <taxon>Microbulbiferaceae</taxon>
        <taxon>Microbulbifer</taxon>
    </lineage>
</organism>
<feature type="compositionally biased region" description="Basic and acidic residues" evidence="5">
    <location>
        <begin position="1"/>
        <end position="16"/>
    </location>
</feature>
<dbReference type="NCBIfam" id="TIGR03169">
    <property type="entry name" value="Nterm_to_SelD"/>
    <property type="match status" value="1"/>
</dbReference>
<dbReference type="PANTHER" id="PTHR42913">
    <property type="entry name" value="APOPTOSIS-INDUCING FACTOR 1"/>
    <property type="match status" value="1"/>
</dbReference>
<evidence type="ECO:0000256" key="3">
    <source>
        <dbReference type="ARBA" id="ARBA00022827"/>
    </source>
</evidence>
<dbReference type="InterPro" id="IPR023753">
    <property type="entry name" value="FAD/NAD-binding_dom"/>
</dbReference>
<dbReference type="InterPro" id="IPR017584">
    <property type="entry name" value="Pyridine_nucleo_diS_OxRdtase_N"/>
</dbReference>
<keyword evidence="2" id="KW-0285">Flavoprotein</keyword>
<feature type="region of interest" description="Disordered" evidence="5">
    <location>
        <begin position="1"/>
        <end position="26"/>
    </location>
</feature>
<comment type="cofactor">
    <cofactor evidence="1">
        <name>FAD</name>
        <dbReference type="ChEBI" id="CHEBI:57692"/>
    </cofactor>
</comment>
<keyword evidence="8" id="KW-1185">Reference proteome</keyword>
<gene>
    <name evidence="7" type="ORF">PVT68_08585</name>
</gene>